<dbReference type="Proteomes" id="UP000694867">
    <property type="component" value="Unplaced"/>
</dbReference>
<dbReference type="GO" id="GO:1990130">
    <property type="term" value="C:GATOR1 complex"/>
    <property type="evidence" value="ECO:0007669"/>
    <property type="project" value="UniProtKB-UniRule"/>
</dbReference>
<comment type="subcellular location">
    <subcellularLocation>
        <location evidence="2">Lysosome</location>
    </subcellularLocation>
</comment>
<organism evidence="4 5">
    <name type="scientific">Galendromus occidentalis</name>
    <name type="common">western predatory mite</name>
    <dbReference type="NCBI Taxonomy" id="34638"/>
    <lineage>
        <taxon>Eukaryota</taxon>
        <taxon>Metazoa</taxon>
        <taxon>Ecdysozoa</taxon>
        <taxon>Arthropoda</taxon>
        <taxon>Chelicerata</taxon>
        <taxon>Arachnida</taxon>
        <taxon>Acari</taxon>
        <taxon>Parasitiformes</taxon>
        <taxon>Mesostigmata</taxon>
        <taxon>Gamasina</taxon>
        <taxon>Phytoseioidea</taxon>
        <taxon>Phytoseiidae</taxon>
        <taxon>Typhlodrominae</taxon>
        <taxon>Galendromus</taxon>
    </lineage>
</organism>
<dbReference type="RefSeq" id="XP_028967582.1">
    <property type="nucleotide sequence ID" value="XM_029111749.1"/>
</dbReference>
<dbReference type="InterPro" id="IPR056603">
    <property type="entry name" value="HTH_NPRL3"/>
</dbReference>
<dbReference type="GO" id="GO:1904262">
    <property type="term" value="P:negative regulation of TORC1 signaling"/>
    <property type="evidence" value="ECO:0007669"/>
    <property type="project" value="TreeGrafter"/>
</dbReference>
<dbReference type="PANTHER" id="PTHR13153:SF5">
    <property type="entry name" value="GATOR COMPLEX PROTEIN NPRL3"/>
    <property type="match status" value="1"/>
</dbReference>
<gene>
    <name evidence="5" type="primary">LOC100903752</name>
</gene>
<dbReference type="CTD" id="8131"/>
<dbReference type="AlphaFoldDB" id="A0AAJ7SF80"/>
<keyword evidence="2" id="KW-0732">Signal</keyword>
<dbReference type="GO" id="GO:0038202">
    <property type="term" value="P:TORC1 signaling"/>
    <property type="evidence" value="ECO:0007669"/>
    <property type="project" value="TreeGrafter"/>
</dbReference>
<dbReference type="Pfam" id="PF03666">
    <property type="entry name" value="NPR3"/>
    <property type="match status" value="1"/>
</dbReference>
<dbReference type="KEGG" id="goe:100903752"/>
<dbReference type="PANTHER" id="PTHR13153">
    <property type="entry name" value="CGTHBA PROTEIN -14 GENE PROTEIN"/>
    <property type="match status" value="1"/>
</dbReference>
<dbReference type="GO" id="GO:0005764">
    <property type="term" value="C:lysosome"/>
    <property type="evidence" value="ECO:0007669"/>
    <property type="project" value="UniProtKB-SubCell"/>
</dbReference>
<protein>
    <recommendedName>
        <fullName evidence="2">GATOR complex protein NPRL3</fullName>
    </recommendedName>
    <alternativeName>
        <fullName evidence="2">Nitrogen permease regulator 3-like protein</fullName>
    </alternativeName>
</protein>
<keyword evidence="2" id="KW-0458">Lysosome</keyword>
<evidence type="ECO:0000256" key="2">
    <source>
        <dbReference type="RuleBase" id="RU368069"/>
    </source>
</evidence>
<sequence length="554" mass="63619">MDDLSPLGVFLVRRDANGHRLLFKFPFQPPKDPRSNSHPKNPYAIEESEENFFQSKMSSTGDVLDGNYVKITDESISNLFACQQGLCNQKFELKINNVRFVGHPITLQTSVDASKPSVDHQDLSNQMLNVVFALKAQASHEIVHQYHELSKKIATSICKEEMSCRYFTEQCRSMIQILDYDGNESDISNEEDNRPTSFERILRECDLARVLQAAYVALCNSGALYLKINGRNLTPFCVVHKTHKLNAPSTSAHTDVLQKSMDQISQHIKPYHALLLVVTPEELLKQLSSDYRRALERLIKCASATKNMIELGYDTDIVLDTVLELAFPLVYFAHAIVIFPVKQTNRYVVAPNGPTKLQHPLAEEFSEKFPHTSLASTLAEFSYPTSINQLYSPQLHEPSHQQTIQDIIVWCLQKRILMQVHHYVYLVLPDDSPENALVWPSGSSTLSDYRESSLKADKEKEKVPEDMYSELPLIWRTMKDRQRKMIEELPAFKNPQDQETFLKLLPFFDGKNHVEHMMYCVNVTRTRLYALLKNFQDVLVTVEHADPAFEIFYR</sequence>
<evidence type="ECO:0000313" key="4">
    <source>
        <dbReference type="Proteomes" id="UP000694867"/>
    </source>
</evidence>
<comment type="similarity">
    <text evidence="1 2">Belongs to the NPR3 family.</text>
</comment>
<dbReference type="GO" id="GO:0010508">
    <property type="term" value="P:positive regulation of autophagy"/>
    <property type="evidence" value="ECO:0007669"/>
    <property type="project" value="TreeGrafter"/>
</dbReference>
<dbReference type="GeneID" id="100903752"/>
<dbReference type="Pfam" id="PF24064">
    <property type="entry name" value="HTH_NPRL3"/>
    <property type="match status" value="1"/>
</dbReference>
<keyword evidence="4" id="KW-1185">Reference proteome</keyword>
<accession>A0AAJ7SF80</accession>
<reference evidence="5" key="1">
    <citation type="submission" date="2025-08" db="UniProtKB">
        <authorList>
            <consortium name="RefSeq"/>
        </authorList>
    </citation>
    <scope>IDENTIFICATION</scope>
</reference>
<proteinExistence type="inferred from homology"/>
<name>A0AAJ7SF80_9ACAR</name>
<evidence type="ECO:0000259" key="3">
    <source>
        <dbReference type="Pfam" id="PF24064"/>
    </source>
</evidence>
<evidence type="ECO:0000313" key="5">
    <source>
        <dbReference type="RefSeq" id="XP_028967582.1"/>
    </source>
</evidence>
<evidence type="ECO:0000256" key="1">
    <source>
        <dbReference type="ARBA" id="ARBA00010546"/>
    </source>
</evidence>
<dbReference type="InterPro" id="IPR005365">
    <property type="entry name" value="Npr3"/>
</dbReference>
<feature type="domain" description="GATOR1 complex protein NPRL3 C-terminal HTH" evidence="3">
    <location>
        <begin position="482"/>
        <end position="540"/>
    </location>
</feature>
<comment type="function">
    <text evidence="2">As a component of the GATOR1 complex functions as an inhibitor of the amino acid-sensing branch of the TORC1 pathway.</text>
</comment>
<dbReference type="GO" id="GO:0034198">
    <property type="term" value="P:cellular response to amino acid starvation"/>
    <property type="evidence" value="ECO:0007669"/>
    <property type="project" value="UniProtKB-UniRule"/>
</dbReference>